<proteinExistence type="inferred from homology"/>
<dbReference type="Pfam" id="PF00168">
    <property type="entry name" value="C2"/>
    <property type="match status" value="2"/>
</dbReference>
<keyword evidence="12" id="KW-1185">Reference proteome</keyword>
<dbReference type="InterPro" id="IPR014772">
    <property type="entry name" value="Munc13_dom-2"/>
</dbReference>
<feature type="domain" description="C2" evidence="8">
    <location>
        <begin position="170"/>
        <end position="291"/>
    </location>
</feature>
<sequence>MSQENPTCDSTEVEIASDAAAEIEKNRNVDYAEEAVPDISASALDSCNDGDGEPIKSDIPTVQDPSAELTPTSNPTDHDGNEDFFEKFSSIRISYENSEKKRIQEFQFQPDDVDGHLADQLWPTLGGWNIDDLYGEILYALVHPRGFRENQSETDGLIAHLQQVFHIDNDKHAKLLDSAKEKQAPPLVLNLEVVEAKGLKGKDVNGLSDPFCTIFVSPRHKHNTSMKPETLNPVWREYFSLPVSNSHEDVLHIEVWDYDPEETLKDKMKRFGEVKSTRGLRILMKEIALTASTGKQSHEFLGCLKIPLQELPTEGMDRWCALESRNGNGHKKKGEIHLKMALGAEKEKKVAAQEYRHVLHLMLVHELDEENIESYKWEGRFSNKSTFILRTLELQGGLTRKDIDVAQWLVYTRVQCEHPLNAKIFPTLLQTLFQYVKSQSLADEELRKFWFSTEKLIENFVTYFRNIHQYFISSTNVTSQVYYMLKTLEMLKSYLTVKPKMGNEFESKVTVDFIIERTENAISRGANEFFTGISQFNSGTDESEVEHMIKVAQLLIADLRKSLDMHHAVFKELLGVEYFDITYLVYDEKYCEMVKPIVAEICGSLKPLDLKNDDGCCQDKDVSMGTTLFELYLAVKQFADLSSKVQGSKSDLCIHGTFHNWFHTTVAQWLDIAWFKAMNRIRRAVQLDTLKPLDDFNKITTSAVDTASIFHQIEIFWNQLSWPEVEGSYSFIAKILDDLCRCTIFYADLMCKKVDELEKIADEKYYISDELCFAINNIERVAEEMQPISEKLGMNSIIIQLGEKNGPAVADQCRRTLLTVMENANENINNKIIDILEKVGLKMRPVIQKLLLEGSETDSEEYGVEKLVKYLDKTLIKLNNKLTPVTFDKVFAIIWENASVALRYLIATNIEKRRPPSFFKQIHNMLQILINFFYPEGPAKMDLVYNSNIKEIEELISFYGATTTKLIEMYYEERHKTQSQKTMKTSDLGSLTIRAHYCEDIRTLRVELLNARNLKPHDSNGQCDPYVKVKLVPKDCFPTAPIFKTKIKKKTLFPLFDEIFSVPLTPDELSTGGIIMFTLKDHDLFGRNDFLGECFLPLESIPFTTSDTKLQDLPQKILPLTLPKEPNSIILQTLESRQWDRSAADFVKKERTKMIVSPNAHP</sequence>
<dbReference type="SUPFAM" id="SSF49562">
    <property type="entry name" value="C2 domain (Calcium/lipid-binding domain, CaLB)"/>
    <property type="match status" value="2"/>
</dbReference>
<evidence type="ECO:0000256" key="4">
    <source>
        <dbReference type="ARBA" id="ARBA00022483"/>
    </source>
</evidence>
<name>A0ABP1PY45_9HEXA</name>
<evidence type="ECO:0000313" key="11">
    <source>
        <dbReference type="EMBL" id="CAL8081998.1"/>
    </source>
</evidence>
<evidence type="ECO:0000259" key="8">
    <source>
        <dbReference type="PROSITE" id="PS50004"/>
    </source>
</evidence>
<dbReference type="SMART" id="SM00239">
    <property type="entry name" value="C2"/>
    <property type="match status" value="2"/>
</dbReference>
<reference evidence="11 12" key="1">
    <citation type="submission" date="2024-08" db="EMBL/GenBank/DDBJ databases">
        <authorList>
            <person name="Cucini C."/>
            <person name="Frati F."/>
        </authorList>
    </citation>
    <scope>NUCLEOTIDE SEQUENCE [LARGE SCALE GENOMIC DNA]</scope>
</reference>
<evidence type="ECO:0000256" key="2">
    <source>
        <dbReference type="ARBA" id="ARBA00004603"/>
    </source>
</evidence>
<keyword evidence="5" id="KW-0963">Cytoplasm</keyword>
<dbReference type="EMBL" id="CAXLJM020000015">
    <property type="protein sequence ID" value="CAL8081998.1"/>
    <property type="molecule type" value="Genomic_DNA"/>
</dbReference>
<feature type="domain" description="MHD1" evidence="9">
    <location>
        <begin position="629"/>
        <end position="750"/>
    </location>
</feature>
<dbReference type="Gene3D" id="2.60.40.150">
    <property type="entry name" value="C2 domain"/>
    <property type="match status" value="2"/>
</dbReference>
<accession>A0ABP1PY45</accession>
<gene>
    <name evidence="11" type="ORF">ODALV1_LOCUS5084</name>
</gene>
<dbReference type="PRINTS" id="PR00360">
    <property type="entry name" value="C2DOMAIN"/>
</dbReference>
<dbReference type="PROSITE" id="PS50004">
    <property type="entry name" value="C2"/>
    <property type="match status" value="2"/>
</dbReference>
<keyword evidence="4" id="KW-0268">Exocytosis</keyword>
<dbReference type="PROSITE" id="PS51258">
    <property type="entry name" value="MHD1"/>
    <property type="match status" value="1"/>
</dbReference>
<evidence type="ECO:0000313" key="12">
    <source>
        <dbReference type="Proteomes" id="UP001642540"/>
    </source>
</evidence>
<evidence type="ECO:0000259" key="9">
    <source>
        <dbReference type="PROSITE" id="PS51258"/>
    </source>
</evidence>
<dbReference type="InterPro" id="IPR014770">
    <property type="entry name" value="Munc13_1"/>
</dbReference>
<feature type="domain" description="MHD2" evidence="10">
    <location>
        <begin position="861"/>
        <end position="970"/>
    </location>
</feature>
<dbReference type="InterPro" id="IPR000008">
    <property type="entry name" value="C2_dom"/>
</dbReference>
<dbReference type="Proteomes" id="UP001642540">
    <property type="component" value="Unassembled WGS sequence"/>
</dbReference>
<evidence type="ECO:0000256" key="1">
    <source>
        <dbReference type="ARBA" id="ARBA00004496"/>
    </source>
</evidence>
<evidence type="ECO:0008006" key="13">
    <source>
        <dbReference type="Google" id="ProtNLM"/>
    </source>
</evidence>
<dbReference type="InterPro" id="IPR035892">
    <property type="entry name" value="C2_domain_sf"/>
</dbReference>
<evidence type="ECO:0000256" key="3">
    <source>
        <dbReference type="ARBA" id="ARBA00005823"/>
    </source>
</evidence>
<dbReference type="PROSITE" id="PS51259">
    <property type="entry name" value="MHD2"/>
    <property type="match status" value="1"/>
</dbReference>
<feature type="region of interest" description="Disordered" evidence="7">
    <location>
        <begin position="40"/>
        <end position="82"/>
    </location>
</feature>
<dbReference type="InterPro" id="IPR052095">
    <property type="entry name" value="UNC-13_domain"/>
</dbReference>
<comment type="subcellular location">
    <subcellularLocation>
        <location evidence="1">Cytoplasm</location>
    </subcellularLocation>
    <subcellularLocation>
        <location evidence="2">Late endosome</location>
    </subcellularLocation>
</comment>
<comment type="similarity">
    <text evidence="3">Belongs to the unc-13 family.</text>
</comment>
<keyword evidence="6" id="KW-0967">Endosome</keyword>
<dbReference type="PANTHER" id="PTHR45999:SF2">
    <property type="entry name" value="PROTEIN UNC-13 HOMOLOG 4B"/>
    <property type="match status" value="1"/>
</dbReference>
<evidence type="ECO:0000256" key="5">
    <source>
        <dbReference type="ARBA" id="ARBA00022490"/>
    </source>
</evidence>
<evidence type="ECO:0000256" key="6">
    <source>
        <dbReference type="ARBA" id="ARBA00022753"/>
    </source>
</evidence>
<dbReference type="Gene3D" id="1.10.357.50">
    <property type="match status" value="1"/>
</dbReference>
<dbReference type="PANTHER" id="PTHR45999">
    <property type="entry name" value="UNC-13-4A, ISOFORM B"/>
    <property type="match status" value="1"/>
</dbReference>
<feature type="domain" description="C2" evidence="8">
    <location>
        <begin position="987"/>
        <end position="1111"/>
    </location>
</feature>
<evidence type="ECO:0000256" key="7">
    <source>
        <dbReference type="SAM" id="MobiDB-lite"/>
    </source>
</evidence>
<protein>
    <recommendedName>
        <fullName evidence="13">Protein unc-13 D</fullName>
    </recommendedName>
</protein>
<organism evidence="11 12">
    <name type="scientific">Orchesella dallaii</name>
    <dbReference type="NCBI Taxonomy" id="48710"/>
    <lineage>
        <taxon>Eukaryota</taxon>
        <taxon>Metazoa</taxon>
        <taxon>Ecdysozoa</taxon>
        <taxon>Arthropoda</taxon>
        <taxon>Hexapoda</taxon>
        <taxon>Collembola</taxon>
        <taxon>Entomobryomorpha</taxon>
        <taxon>Entomobryoidea</taxon>
        <taxon>Orchesellidae</taxon>
        <taxon>Orchesellinae</taxon>
        <taxon>Orchesella</taxon>
    </lineage>
</organism>
<comment type="caution">
    <text evidence="11">The sequence shown here is derived from an EMBL/GenBank/DDBJ whole genome shotgun (WGS) entry which is preliminary data.</text>
</comment>
<evidence type="ECO:0000259" key="10">
    <source>
        <dbReference type="PROSITE" id="PS51259"/>
    </source>
</evidence>